<dbReference type="Gene3D" id="3.30.420.40">
    <property type="match status" value="2"/>
</dbReference>
<evidence type="ECO:0000313" key="1">
    <source>
        <dbReference type="EMBL" id="MDI7920900.1"/>
    </source>
</evidence>
<dbReference type="RefSeq" id="WP_311785060.1">
    <property type="nucleotide sequence ID" value="NZ_JALDYY010000001.1"/>
</dbReference>
<dbReference type="EMBL" id="JALDYZ010000001">
    <property type="protein sequence ID" value="MDI7920900.1"/>
    <property type="molecule type" value="Genomic_DNA"/>
</dbReference>
<dbReference type="Pfam" id="PF13412">
    <property type="entry name" value="HTH_24"/>
    <property type="match status" value="1"/>
</dbReference>
<dbReference type="AlphaFoldDB" id="A0AAE3QC42"/>
<dbReference type="Pfam" id="PF00480">
    <property type="entry name" value="ROK"/>
    <property type="match status" value="1"/>
</dbReference>
<sequence>MLTKSSTELVRQQNSVLVLSALRRHGRLAHTEISDFTRLSSATVSAITADLEKAQIIVRTENQALSGRGRPRVLFEQRRDCGFLIVVIISSDALQFSLVDYAGRLLDRFSEARPPALSIAASFLEAIRLGLERVIARAGLSRQQVKLISISSKGLVNQEQAELVWSPVLGEQRVDFAGALKAEWSAKILLNNETLLVAAALGERAEKDGTEAFRSLAALSLGHSIGLGIVRRTSAGGQKAIASNFGHMLHVPGGALCRCGARGCVEAYSGFYAILRAAFEVPQDTIPAKFVPIGELDKIAASARQGNRNAIFAFRQSAQALGIGLSRMLSLHERMPIVVTGPGTRYFDLLRVGMGEGLLQSQTVRLEGMPVLSVVADEQGLVFEGHLNRALAIIDQDVVGAMGSGFTATM</sequence>
<dbReference type="PANTHER" id="PTHR18964">
    <property type="entry name" value="ROK (REPRESSOR, ORF, KINASE) FAMILY"/>
    <property type="match status" value="1"/>
</dbReference>
<dbReference type="InterPro" id="IPR000600">
    <property type="entry name" value="ROK"/>
</dbReference>
<evidence type="ECO:0000313" key="2">
    <source>
        <dbReference type="Proteomes" id="UP001161580"/>
    </source>
</evidence>
<dbReference type="InterPro" id="IPR036388">
    <property type="entry name" value="WH-like_DNA-bd_sf"/>
</dbReference>
<keyword evidence="2" id="KW-1185">Reference proteome</keyword>
<comment type="caution">
    <text evidence="1">The sequence shown here is derived from an EMBL/GenBank/DDBJ whole genome shotgun (WGS) entry which is preliminary data.</text>
</comment>
<proteinExistence type="predicted"/>
<dbReference type="InterPro" id="IPR036390">
    <property type="entry name" value="WH_DNA-bd_sf"/>
</dbReference>
<dbReference type="Proteomes" id="UP001161580">
    <property type="component" value="Unassembled WGS sequence"/>
</dbReference>
<dbReference type="SUPFAM" id="SSF53067">
    <property type="entry name" value="Actin-like ATPase domain"/>
    <property type="match status" value="1"/>
</dbReference>
<gene>
    <name evidence="1" type="ORF">MRS75_02250</name>
</gene>
<accession>A0AAE3QC42</accession>
<protein>
    <submittedName>
        <fullName evidence="1">ROK family transcriptional regulator</fullName>
    </submittedName>
</protein>
<dbReference type="Gene3D" id="1.10.10.10">
    <property type="entry name" value="Winged helix-like DNA-binding domain superfamily/Winged helix DNA-binding domain"/>
    <property type="match status" value="1"/>
</dbReference>
<name>A0AAE3QC42_9HYPH</name>
<dbReference type="SUPFAM" id="SSF46785">
    <property type="entry name" value="Winged helix' DNA-binding domain"/>
    <property type="match status" value="1"/>
</dbReference>
<dbReference type="InterPro" id="IPR043129">
    <property type="entry name" value="ATPase_NBD"/>
</dbReference>
<reference evidence="1" key="1">
    <citation type="submission" date="2022-03" db="EMBL/GenBank/DDBJ databases">
        <title>Fererhizobium litorale gen. nov., sp. nov., isolated from sandy sediments of the Sea of Japan seashore.</title>
        <authorList>
            <person name="Romanenko L."/>
            <person name="Kurilenko V."/>
            <person name="Otstavnykh N."/>
            <person name="Svetashev V."/>
            <person name="Tekutyeva L."/>
            <person name="Isaeva M."/>
            <person name="Mikhailov V."/>
        </authorList>
    </citation>
    <scope>NUCLEOTIDE SEQUENCE</scope>
    <source>
        <strain evidence="1">KMM 9576</strain>
    </source>
</reference>
<dbReference type="PANTHER" id="PTHR18964:SF173">
    <property type="entry name" value="GLUCOKINASE"/>
    <property type="match status" value="1"/>
</dbReference>
<organism evidence="1 2">
    <name type="scientific">Ferirhizobium litorale</name>
    <dbReference type="NCBI Taxonomy" id="2927786"/>
    <lineage>
        <taxon>Bacteria</taxon>
        <taxon>Pseudomonadati</taxon>
        <taxon>Pseudomonadota</taxon>
        <taxon>Alphaproteobacteria</taxon>
        <taxon>Hyphomicrobiales</taxon>
        <taxon>Rhizobiaceae</taxon>
        <taxon>Ferirhizobium</taxon>
    </lineage>
</organism>